<accession>A0A914YD87</accession>
<keyword evidence="1" id="KW-1133">Transmembrane helix</keyword>
<dbReference type="WBParaSite" id="PSU_v2.g18188.t1">
    <property type="protein sequence ID" value="PSU_v2.g18188.t1"/>
    <property type="gene ID" value="PSU_v2.g18188"/>
</dbReference>
<feature type="transmembrane region" description="Helical" evidence="1">
    <location>
        <begin position="104"/>
        <end position="121"/>
    </location>
</feature>
<protein>
    <submittedName>
        <fullName evidence="3">G protein-coupled receptor</fullName>
    </submittedName>
</protein>
<organism evidence="2 3">
    <name type="scientific">Panagrolaimus superbus</name>
    <dbReference type="NCBI Taxonomy" id="310955"/>
    <lineage>
        <taxon>Eukaryota</taxon>
        <taxon>Metazoa</taxon>
        <taxon>Ecdysozoa</taxon>
        <taxon>Nematoda</taxon>
        <taxon>Chromadorea</taxon>
        <taxon>Rhabditida</taxon>
        <taxon>Tylenchina</taxon>
        <taxon>Panagrolaimomorpha</taxon>
        <taxon>Panagrolaimoidea</taxon>
        <taxon>Panagrolaimidae</taxon>
        <taxon>Panagrolaimus</taxon>
    </lineage>
</organism>
<sequence>MMNAEIVFETVHSVLSGFAYYAFLTESLVVYYGLFRAFLDPDGYEKCRIGSFFYEIYTKHSCRIALGIVMAFCYLFTVFRLSCRQQIRDTRIDDRSIIRRAKSRLIWFTIYMSFQNLVNFPGFVESILYLMLYSINSLLKEVILLKFFEDVSFLSSIADEFRGVGLTICTLLFVPVYREAIFFCRREPLYLKSPVLDLSIQKA</sequence>
<evidence type="ECO:0000313" key="3">
    <source>
        <dbReference type="WBParaSite" id="PSU_v2.g18188.t1"/>
    </source>
</evidence>
<evidence type="ECO:0000313" key="2">
    <source>
        <dbReference type="Proteomes" id="UP000887577"/>
    </source>
</evidence>
<dbReference type="Proteomes" id="UP000887577">
    <property type="component" value="Unplaced"/>
</dbReference>
<evidence type="ECO:0000256" key="1">
    <source>
        <dbReference type="SAM" id="Phobius"/>
    </source>
</evidence>
<proteinExistence type="predicted"/>
<keyword evidence="1" id="KW-0472">Membrane</keyword>
<keyword evidence="2" id="KW-1185">Reference proteome</keyword>
<feature type="transmembrane region" description="Helical" evidence="1">
    <location>
        <begin position="12"/>
        <end position="34"/>
    </location>
</feature>
<feature type="transmembrane region" description="Helical" evidence="1">
    <location>
        <begin position="64"/>
        <end position="83"/>
    </location>
</feature>
<dbReference type="AlphaFoldDB" id="A0A914YD87"/>
<reference evidence="3" key="1">
    <citation type="submission" date="2022-11" db="UniProtKB">
        <authorList>
            <consortium name="WormBaseParasite"/>
        </authorList>
    </citation>
    <scope>IDENTIFICATION</scope>
</reference>
<name>A0A914YD87_9BILA</name>
<keyword evidence="1" id="KW-0812">Transmembrane</keyword>